<sequence length="356" mass="38514">MRLSVLDLINVRTGQTTSESLRASKAMVEAADELGYTRYWVAEHHNTESVASTAPAVELMYLGADTSRIRLGSGGVMLPNHSPLAVAEQFALLANVFGDRIDLGIGRAPGTDPITSAAIRGHLGGGHFVDDNGRPMDPVQEFPSNIHDILALLSPDGASVRLRHGQTYHLRPAPDLPVAPQVWLLGSSDYSAELAASLGLPYVFAHHFSGQGTKRALELYRGHFKPGDFGKQPRTFLTMNVSVAETSEEAWELAEPHMYSMAMLRSGGGLQRARLVGEDVRSVLTDELKQVVASSVASWAIGDPEQVRAQLMDTAEQFEVDEIMINAVQGARPGEPADQWVAKQRGLQLLADAMLS</sequence>
<dbReference type="NCBIfam" id="TIGR03558">
    <property type="entry name" value="oxido_grp_1"/>
    <property type="match status" value="1"/>
</dbReference>
<evidence type="ECO:0000313" key="4">
    <source>
        <dbReference type="Proteomes" id="UP000188235"/>
    </source>
</evidence>
<dbReference type="SUPFAM" id="SSF51679">
    <property type="entry name" value="Bacterial luciferase-like"/>
    <property type="match status" value="1"/>
</dbReference>
<dbReference type="InterPro" id="IPR050766">
    <property type="entry name" value="Bact_Lucif_Oxidored"/>
</dbReference>
<accession>A0A1Q2CWV1</accession>
<evidence type="ECO:0000313" key="3">
    <source>
        <dbReference type="EMBL" id="AQP50602.1"/>
    </source>
</evidence>
<evidence type="ECO:0000256" key="1">
    <source>
        <dbReference type="ARBA" id="ARBA00007789"/>
    </source>
</evidence>
<dbReference type="AlphaFoldDB" id="A0A1Q2CWV1"/>
<proteinExistence type="predicted"/>
<dbReference type="InterPro" id="IPR011251">
    <property type="entry name" value="Luciferase-like_dom"/>
</dbReference>
<dbReference type="PANTHER" id="PTHR30137">
    <property type="entry name" value="LUCIFERASE-LIKE MONOOXYGENASE"/>
    <property type="match status" value="1"/>
</dbReference>
<dbReference type="Proteomes" id="UP000188235">
    <property type="component" value="Chromosome"/>
</dbReference>
<dbReference type="STRING" id="399497.BW733_06900"/>
<feature type="domain" description="Luciferase-like" evidence="2">
    <location>
        <begin position="1"/>
        <end position="317"/>
    </location>
</feature>
<dbReference type="InterPro" id="IPR036661">
    <property type="entry name" value="Luciferase-like_sf"/>
</dbReference>
<name>A0A1Q2CWV1_9ACTN</name>
<comment type="similarity">
    <text evidence="1">To bacterial alkanal monooxygenase alpha and beta chains.</text>
</comment>
<dbReference type="Gene3D" id="3.20.20.30">
    <property type="entry name" value="Luciferase-like domain"/>
    <property type="match status" value="1"/>
</dbReference>
<dbReference type="GO" id="GO:0005829">
    <property type="term" value="C:cytosol"/>
    <property type="evidence" value="ECO:0007669"/>
    <property type="project" value="TreeGrafter"/>
</dbReference>
<gene>
    <name evidence="3" type="ORF">BW733_06900</name>
</gene>
<protein>
    <submittedName>
        <fullName evidence="3">Luciferase family oxidoreductase</fullName>
    </submittedName>
</protein>
<dbReference type="GO" id="GO:0016705">
    <property type="term" value="F:oxidoreductase activity, acting on paired donors, with incorporation or reduction of molecular oxygen"/>
    <property type="evidence" value="ECO:0007669"/>
    <property type="project" value="InterPro"/>
</dbReference>
<evidence type="ECO:0000259" key="2">
    <source>
        <dbReference type="Pfam" id="PF00296"/>
    </source>
</evidence>
<dbReference type="PANTHER" id="PTHR30137:SF20">
    <property type="entry name" value="N-ACETYL-S-ALKYLCYSTEINE MONOOXYGENASE"/>
    <property type="match status" value="1"/>
</dbReference>
<reference evidence="3 4" key="1">
    <citation type="journal article" date="2008" name="Int. J. Syst. Evol. Microbiol.">
        <title>Tessaracoccus flavescens sp. nov., isolated from marine sediment.</title>
        <authorList>
            <person name="Lee D.W."/>
            <person name="Lee S.D."/>
        </authorList>
    </citation>
    <scope>NUCLEOTIDE SEQUENCE [LARGE SCALE GENOMIC DNA]</scope>
    <source>
        <strain evidence="3 4">SST-39T</strain>
    </source>
</reference>
<organism evidence="3 4">
    <name type="scientific">Tessaracoccus flavescens</name>
    <dbReference type="NCBI Taxonomy" id="399497"/>
    <lineage>
        <taxon>Bacteria</taxon>
        <taxon>Bacillati</taxon>
        <taxon>Actinomycetota</taxon>
        <taxon>Actinomycetes</taxon>
        <taxon>Propionibacteriales</taxon>
        <taxon>Propionibacteriaceae</taxon>
        <taxon>Tessaracoccus</taxon>
    </lineage>
</organism>
<dbReference type="Pfam" id="PF00296">
    <property type="entry name" value="Bac_luciferase"/>
    <property type="match status" value="1"/>
</dbReference>
<dbReference type="KEGG" id="tfa:BW733_06900"/>
<dbReference type="EMBL" id="CP019607">
    <property type="protein sequence ID" value="AQP50602.1"/>
    <property type="molecule type" value="Genomic_DNA"/>
</dbReference>
<dbReference type="InterPro" id="IPR019949">
    <property type="entry name" value="CmoO-like"/>
</dbReference>
<keyword evidence="4" id="KW-1185">Reference proteome</keyword>
<dbReference type="RefSeq" id="WP_077349107.1">
    <property type="nucleotide sequence ID" value="NZ_CP019607.1"/>
</dbReference>
<dbReference type="OrthoDB" id="9780518at2"/>